<keyword evidence="9" id="KW-1185">Reference proteome</keyword>
<dbReference type="EMBL" id="CAJFCJ010000001">
    <property type="protein sequence ID" value="CAD5110856.1"/>
    <property type="molecule type" value="Genomic_DNA"/>
</dbReference>
<feature type="domain" description="Nudix hydrolase" evidence="7">
    <location>
        <begin position="34"/>
        <end position="166"/>
    </location>
</feature>
<evidence type="ECO:0000313" key="8">
    <source>
        <dbReference type="EMBL" id="CAD5110856.1"/>
    </source>
</evidence>
<protein>
    <submittedName>
        <fullName evidence="8">DgyrCDS222</fullName>
    </submittedName>
</protein>
<dbReference type="InterPro" id="IPR015797">
    <property type="entry name" value="NUDIX_hydrolase-like_dom_sf"/>
</dbReference>
<keyword evidence="6" id="KW-0464">Manganese</keyword>
<reference evidence="8 9" key="1">
    <citation type="submission" date="2020-08" db="EMBL/GenBank/DDBJ databases">
        <authorList>
            <person name="Hejnol A."/>
        </authorList>
    </citation>
    <scope>NUCLEOTIDE SEQUENCE [LARGE SCALE GENOMIC DNA]</scope>
</reference>
<dbReference type="PROSITE" id="PS00893">
    <property type="entry name" value="NUDIX_BOX"/>
    <property type="match status" value="1"/>
</dbReference>
<evidence type="ECO:0000256" key="5">
    <source>
        <dbReference type="ARBA" id="ARBA00022842"/>
    </source>
</evidence>
<keyword evidence="5" id="KW-0460">Magnesium</keyword>
<evidence type="ECO:0000256" key="6">
    <source>
        <dbReference type="ARBA" id="ARBA00023211"/>
    </source>
</evidence>
<sequence length="245" mass="27547">MSSSQELLHRFARVSNYDHWSFEAIQKHKTASCMPRAAVLVSFIFKSGTWKILLTIRSAKLRTEPNTVSFPGGMAEEGESEVETALREANEEIGLERHQITVIGNMPPIINRSGKLVCPVVGLITDQNFDPKPNEEVDKVFYLPAERFLSSVDHSIKYPVMLGNVDYAVHFFYDTIDASEETVTTYGLTAHLAICASIVVCNKLPEFEIHPKFNSLSINDPYIWLRTIAKNFNDIIGPQTNVSKL</sequence>
<dbReference type="GO" id="GO:0010945">
    <property type="term" value="F:coenzyme A diphosphatase activity"/>
    <property type="evidence" value="ECO:0007669"/>
    <property type="project" value="InterPro"/>
</dbReference>
<keyword evidence="4" id="KW-0378">Hydrolase</keyword>
<dbReference type="InterPro" id="IPR000086">
    <property type="entry name" value="NUDIX_hydrolase_dom"/>
</dbReference>
<evidence type="ECO:0000256" key="4">
    <source>
        <dbReference type="ARBA" id="ARBA00022801"/>
    </source>
</evidence>
<gene>
    <name evidence="8" type="ORF">DGYR_LOCUS214</name>
</gene>
<evidence type="ECO:0000313" key="9">
    <source>
        <dbReference type="Proteomes" id="UP000549394"/>
    </source>
</evidence>
<name>A0A7I8V8B5_9ANNE</name>
<comment type="caution">
    <text evidence="8">The sequence shown here is derived from an EMBL/GenBank/DDBJ whole genome shotgun (WGS) entry which is preliminary data.</text>
</comment>
<dbReference type="OrthoDB" id="206213at2759"/>
<dbReference type="PROSITE" id="PS51462">
    <property type="entry name" value="NUDIX"/>
    <property type="match status" value="1"/>
</dbReference>
<dbReference type="SUPFAM" id="SSF55811">
    <property type="entry name" value="Nudix"/>
    <property type="match status" value="1"/>
</dbReference>
<dbReference type="GO" id="GO:0015938">
    <property type="term" value="P:coenzyme A catabolic process"/>
    <property type="evidence" value="ECO:0007669"/>
    <property type="project" value="TreeGrafter"/>
</dbReference>
<dbReference type="PANTHER" id="PTHR12992:SF24">
    <property type="entry name" value="PEROXISOMAL COENZYME A DIPHOSPHATASE NUDT7"/>
    <property type="match status" value="1"/>
</dbReference>
<organism evidence="8 9">
    <name type="scientific">Dimorphilus gyrociliatus</name>
    <dbReference type="NCBI Taxonomy" id="2664684"/>
    <lineage>
        <taxon>Eukaryota</taxon>
        <taxon>Metazoa</taxon>
        <taxon>Spiralia</taxon>
        <taxon>Lophotrochozoa</taxon>
        <taxon>Annelida</taxon>
        <taxon>Polychaeta</taxon>
        <taxon>Polychaeta incertae sedis</taxon>
        <taxon>Dinophilidae</taxon>
        <taxon>Dimorphilus</taxon>
    </lineage>
</organism>
<accession>A0A7I8V8B5</accession>
<dbReference type="Proteomes" id="UP000549394">
    <property type="component" value="Unassembled WGS sequence"/>
</dbReference>
<dbReference type="GO" id="GO:0046872">
    <property type="term" value="F:metal ion binding"/>
    <property type="evidence" value="ECO:0007669"/>
    <property type="project" value="UniProtKB-KW"/>
</dbReference>
<dbReference type="InterPro" id="IPR045121">
    <property type="entry name" value="CoAse"/>
</dbReference>
<evidence type="ECO:0000256" key="2">
    <source>
        <dbReference type="ARBA" id="ARBA00001946"/>
    </source>
</evidence>
<dbReference type="PANTHER" id="PTHR12992">
    <property type="entry name" value="NUDIX HYDROLASE"/>
    <property type="match status" value="1"/>
</dbReference>
<keyword evidence="3" id="KW-0479">Metal-binding</keyword>
<comment type="cofactor">
    <cofactor evidence="1">
        <name>Mn(2+)</name>
        <dbReference type="ChEBI" id="CHEBI:29035"/>
    </cofactor>
</comment>
<dbReference type="CDD" id="cd03426">
    <property type="entry name" value="NUDIX_CoAse_Nudt7"/>
    <property type="match status" value="1"/>
</dbReference>
<dbReference type="Pfam" id="PF00293">
    <property type="entry name" value="NUDIX"/>
    <property type="match status" value="1"/>
</dbReference>
<evidence type="ECO:0000256" key="3">
    <source>
        <dbReference type="ARBA" id="ARBA00022723"/>
    </source>
</evidence>
<dbReference type="InterPro" id="IPR020084">
    <property type="entry name" value="NUDIX_hydrolase_CS"/>
</dbReference>
<dbReference type="AlphaFoldDB" id="A0A7I8V8B5"/>
<comment type="cofactor">
    <cofactor evidence="2">
        <name>Mg(2+)</name>
        <dbReference type="ChEBI" id="CHEBI:18420"/>
    </cofactor>
</comment>
<dbReference type="Gene3D" id="3.90.79.10">
    <property type="entry name" value="Nucleoside Triphosphate Pyrophosphohydrolase"/>
    <property type="match status" value="1"/>
</dbReference>
<evidence type="ECO:0000256" key="1">
    <source>
        <dbReference type="ARBA" id="ARBA00001936"/>
    </source>
</evidence>
<evidence type="ECO:0000259" key="7">
    <source>
        <dbReference type="PROSITE" id="PS51462"/>
    </source>
</evidence>
<proteinExistence type="predicted"/>